<reference evidence="2" key="1">
    <citation type="journal article" date="2019" name="BMC Genomics">
        <title>A new reference genome for Sorghum bicolor reveals high levels of sequence similarity between sweet and grain genotypes: implications for the genetics of sugar metabolism.</title>
        <authorList>
            <person name="Cooper E.A."/>
            <person name="Brenton Z.W."/>
            <person name="Flinn B.S."/>
            <person name="Jenkins J."/>
            <person name="Shu S."/>
            <person name="Flowers D."/>
            <person name="Luo F."/>
            <person name="Wang Y."/>
            <person name="Xia P."/>
            <person name="Barry K."/>
            <person name="Daum C."/>
            <person name="Lipzen A."/>
            <person name="Yoshinaga Y."/>
            <person name="Schmutz J."/>
            <person name="Saski C."/>
            <person name="Vermerris W."/>
            <person name="Kresovich S."/>
        </authorList>
    </citation>
    <scope>NUCLEOTIDE SEQUENCE</scope>
</reference>
<organism evidence="2 3">
    <name type="scientific">Sorghum bicolor</name>
    <name type="common">Sorghum</name>
    <name type="synonym">Sorghum vulgare</name>
    <dbReference type="NCBI Taxonomy" id="4558"/>
    <lineage>
        <taxon>Eukaryota</taxon>
        <taxon>Viridiplantae</taxon>
        <taxon>Streptophyta</taxon>
        <taxon>Embryophyta</taxon>
        <taxon>Tracheophyta</taxon>
        <taxon>Spermatophyta</taxon>
        <taxon>Magnoliopsida</taxon>
        <taxon>Liliopsida</taxon>
        <taxon>Poales</taxon>
        <taxon>Poaceae</taxon>
        <taxon>PACMAD clade</taxon>
        <taxon>Panicoideae</taxon>
        <taxon>Andropogonodae</taxon>
        <taxon>Andropogoneae</taxon>
        <taxon>Sorghinae</taxon>
        <taxon>Sorghum</taxon>
    </lineage>
</organism>
<dbReference type="Gramene" id="EER95381">
    <property type="protein sequence ID" value="EER95381"/>
    <property type="gene ID" value="SORBI_3001G480000"/>
</dbReference>
<dbReference type="Gene3D" id="1.20.1280.50">
    <property type="match status" value="1"/>
</dbReference>
<dbReference type="PANTHER" id="PTHR35545:SF26">
    <property type="entry name" value="F-BOX DOMAIN-CONTAINING PROTEIN"/>
    <property type="match status" value="1"/>
</dbReference>
<dbReference type="Pfam" id="PF00646">
    <property type="entry name" value="F-box"/>
    <property type="match status" value="1"/>
</dbReference>
<dbReference type="InterPro" id="IPR036047">
    <property type="entry name" value="F-box-like_dom_sf"/>
</dbReference>
<dbReference type="InterPro" id="IPR032675">
    <property type="entry name" value="LRR_dom_sf"/>
</dbReference>
<dbReference type="Pfam" id="PF23622">
    <property type="entry name" value="LRR_At1g61320_AtMIF1"/>
    <property type="match status" value="1"/>
</dbReference>
<dbReference type="AlphaFoldDB" id="A0A921V2G6"/>
<name>A0A921V2G6_SORBI</name>
<evidence type="ECO:0000313" key="3">
    <source>
        <dbReference type="Proteomes" id="UP000807115"/>
    </source>
</evidence>
<dbReference type="InterPro" id="IPR001810">
    <property type="entry name" value="F-box_dom"/>
</dbReference>
<accession>A0A921V2G6</accession>
<dbReference type="PROSITE" id="PS50181">
    <property type="entry name" value="FBOX"/>
    <property type="match status" value="1"/>
</dbReference>
<reference evidence="2" key="2">
    <citation type="submission" date="2020-10" db="EMBL/GenBank/DDBJ databases">
        <authorList>
            <person name="Cooper E.A."/>
            <person name="Brenton Z.W."/>
            <person name="Flinn B.S."/>
            <person name="Jenkins J."/>
            <person name="Shu S."/>
            <person name="Flowers D."/>
            <person name="Luo F."/>
            <person name="Wang Y."/>
            <person name="Xia P."/>
            <person name="Barry K."/>
            <person name="Daum C."/>
            <person name="Lipzen A."/>
            <person name="Yoshinaga Y."/>
            <person name="Schmutz J."/>
            <person name="Saski C."/>
            <person name="Vermerris W."/>
            <person name="Kresovich S."/>
        </authorList>
    </citation>
    <scope>NUCLEOTIDE SEQUENCE</scope>
</reference>
<dbReference type="InterPro" id="IPR055357">
    <property type="entry name" value="LRR_At1g61320_AtMIF1"/>
</dbReference>
<protein>
    <recommendedName>
        <fullName evidence="1">F-box domain-containing protein</fullName>
    </recommendedName>
</protein>
<dbReference type="SUPFAM" id="SSF81383">
    <property type="entry name" value="F-box domain"/>
    <property type="match status" value="1"/>
</dbReference>
<dbReference type="SMART" id="SM00256">
    <property type="entry name" value="FBOX"/>
    <property type="match status" value="1"/>
</dbReference>
<comment type="caution">
    <text evidence="2">The sequence shown here is derived from an EMBL/GenBank/DDBJ whole genome shotgun (WGS) entry which is preliminary data.</text>
</comment>
<dbReference type="OMA" id="HRYLDIH"/>
<dbReference type="PANTHER" id="PTHR35545">
    <property type="entry name" value="F-BOX DOMAIN-CONTAINING PROTEIN"/>
    <property type="match status" value="1"/>
</dbReference>
<sequence length="555" mass="62764">MAVSAYDQWLARREEQRRRICGDDRLSALPDDVIRLILRCLDTRSALATAAVSKHWARFRREHPVLEFKVTDILPERYHRYLRRRRRRQNTTTAAAGKNHNKKLDDLISRYERRSMRSMAISMNSFLDADEVVDHGQGRRRRRAHAMTLELFPGHNTAPFNRLVTKAIGDWGVEDLEIVVLHPTPCHGHDVSYSFPHHCFDDDDDLKSPTTGGGLKKLKLTNCTAHDPLAAAGGGGSSLPAFSSLTMLVLQDMPKWTRGRVYQCIVRACPSLQVLHLKSCVFWDLESMSIDAPASQITELVVDGCTFVSMTLRSLPRLERLALVGAPVAFAFGSLPRLNRLNLSFVQDPIPASSRHPMFPDMRDEYSVFSVIDPSDSFRDLECLVVRFTGPENWVVPIEGLSLGNVRRLLLADMPRSWDISWTCRLLEAAPYLETLHVHFVDDLHVGMAAVVDPAITRPPSDFKNRALKEVVIIGFKGTDGKHVRFVRLLIRNGCSTLENVTLLKHGRVREMGLWDWQVVATPEECQWSDEERDALLKEIHKGGNTSSTTRIILG</sequence>
<dbReference type="SUPFAM" id="SSF52047">
    <property type="entry name" value="RNI-like"/>
    <property type="match status" value="1"/>
</dbReference>
<evidence type="ECO:0000259" key="1">
    <source>
        <dbReference type="PROSITE" id="PS50181"/>
    </source>
</evidence>
<proteinExistence type="predicted"/>
<dbReference type="Proteomes" id="UP000807115">
    <property type="component" value="Chromosome 1"/>
</dbReference>
<dbReference type="Gene3D" id="3.80.10.10">
    <property type="entry name" value="Ribonuclease Inhibitor"/>
    <property type="match status" value="1"/>
</dbReference>
<dbReference type="CDD" id="cd09917">
    <property type="entry name" value="F-box_SF"/>
    <property type="match status" value="1"/>
</dbReference>
<evidence type="ECO:0000313" key="2">
    <source>
        <dbReference type="EMBL" id="KAG0552490.1"/>
    </source>
</evidence>
<feature type="domain" description="F-box" evidence="1">
    <location>
        <begin position="23"/>
        <end position="71"/>
    </location>
</feature>
<dbReference type="EMBL" id="CM027680">
    <property type="protein sequence ID" value="KAG0552490.1"/>
    <property type="molecule type" value="Genomic_DNA"/>
</dbReference>
<gene>
    <name evidence="2" type="ORF">BDA96_01G511700</name>
</gene>